<dbReference type="SUPFAM" id="SSF102705">
    <property type="entry name" value="NIF3 (NGG1p interacting factor 3)-like"/>
    <property type="match status" value="1"/>
</dbReference>
<dbReference type="PIRSF" id="PIRSF037489">
    <property type="entry name" value="UCP037489_NIF3_YqfO"/>
    <property type="match status" value="1"/>
</dbReference>
<dbReference type="PANTHER" id="PTHR13799:SF14">
    <property type="entry name" value="GTP CYCLOHYDROLASE 1 TYPE 2 HOMOLOG"/>
    <property type="match status" value="1"/>
</dbReference>
<dbReference type="Pfam" id="PF01784">
    <property type="entry name" value="DUF34_NIF3"/>
    <property type="match status" value="1"/>
</dbReference>
<evidence type="ECO:0000256" key="4">
    <source>
        <dbReference type="PIRNR" id="PIRNR037489"/>
    </source>
</evidence>
<dbReference type="NCBIfam" id="TIGR00486">
    <property type="entry name" value="YbgI_SA1388"/>
    <property type="match status" value="1"/>
</dbReference>
<proteinExistence type="inferred from homology"/>
<evidence type="ECO:0000256" key="5">
    <source>
        <dbReference type="PIRSR" id="PIRSR602678-1"/>
    </source>
</evidence>
<name>A0A4R2PBE8_9BACL</name>
<dbReference type="Proteomes" id="UP000295416">
    <property type="component" value="Unassembled WGS sequence"/>
</dbReference>
<evidence type="ECO:0000313" key="6">
    <source>
        <dbReference type="EMBL" id="TCP32362.1"/>
    </source>
</evidence>
<feature type="binding site" evidence="5">
    <location>
        <position position="68"/>
    </location>
    <ligand>
        <name>a divalent metal cation</name>
        <dbReference type="ChEBI" id="CHEBI:60240"/>
        <label>1</label>
    </ligand>
</feature>
<gene>
    <name evidence="6" type="ORF">EV207_101341</name>
</gene>
<reference evidence="6 7" key="1">
    <citation type="submission" date="2019-03" db="EMBL/GenBank/DDBJ databases">
        <title>Genomic Encyclopedia of Type Strains, Phase IV (KMG-IV): sequencing the most valuable type-strain genomes for metagenomic binning, comparative biology and taxonomic classification.</title>
        <authorList>
            <person name="Goeker M."/>
        </authorList>
    </citation>
    <scope>NUCLEOTIDE SEQUENCE [LARGE SCALE GENOMIC DNA]</scope>
    <source>
        <strain evidence="6 7">DSM 19377</strain>
    </source>
</reference>
<feature type="binding site" evidence="5">
    <location>
        <position position="333"/>
    </location>
    <ligand>
        <name>a divalent metal cation</name>
        <dbReference type="ChEBI" id="CHEBI:60240"/>
        <label>1</label>
    </ligand>
</feature>
<comment type="caution">
    <text evidence="6">The sequence shown here is derived from an EMBL/GenBank/DDBJ whole genome shotgun (WGS) entry which is preliminary data.</text>
</comment>
<protein>
    <recommendedName>
        <fullName evidence="2 4">GTP cyclohydrolase 1 type 2 homolog</fullName>
    </recommendedName>
</protein>
<dbReference type="FunFam" id="3.30.70.120:FF:000006">
    <property type="entry name" value="GTP cyclohydrolase 1 type 2 homolog"/>
    <property type="match status" value="1"/>
</dbReference>
<dbReference type="InterPro" id="IPR002678">
    <property type="entry name" value="DUF34/NIF3"/>
</dbReference>
<dbReference type="GO" id="GO:0046872">
    <property type="term" value="F:metal ion binding"/>
    <property type="evidence" value="ECO:0007669"/>
    <property type="project" value="UniProtKB-UniRule"/>
</dbReference>
<organism evidence="6 7">
    <name type="scientific">Scopulibacillus darangshiensis</name>
    <dbReference type="NCBI Taxonomy" id="442528"/>
    <lineage>
        <taxon>Bacteria</taxon>
        <taxon>Bacillati</taxon>
        <taxon>Bacillota</taxon>
        <taxon>Bacilli</taxon>
        <taxon>Bacillales</taxon>
        <taxon>Sporolactobacillaceae</taxon>
        <taxon>Scopulibacillus</taxon>
    </lineage>
</organism>
<dbReference type="InterPro" id="IPR017221">
    <property type="entry name" value="DUF34/NIF3_bac"/>
</dbReference>
<feature type="binding site" evidence="5">
    <location>
        <position position="336"/>
    </location>
    <ligand>
        <name>a divalent metal cation</name>
        <dbReference type="ChEBI" id="CHEBI:60240"/>
        <label>1</label>
    </ligand>
</feature>
<dbReference type="EMBL" id="SLXK01000001">
    <property type="protein sequence ID" value="TCP32362.1"/>
    <property type="molecule type" value="Genomic_DNA"/>
</dbReference>
<accession>A0A4R2PBE8</accession>
<dbReference type="OrthoDB" id="9792792at2"/>
<dbReference type="PANTHER" id="PTHR13799">
    <property type="entry name" value="NGG1 INTERACTING FACTOR 3"/>
    <property type="match status" value="1"/>
</dbReference>
<feature type="binding site" evidence="5">
    <location>
        <position position="69"/>
    </location>
    <ligand>
        <name>a divalent metal cation</name>
        <dbReference type="ChEBI" id="CHEBI:60240"/>
        <label>1</label>
    </ligand>
</feature>
<comment type="similarity">
    <text evidence="1 4">Belongs to the GTP cyclohydrolase I type 2/NIF3 family.</text>
</comment>
<dbReference type="AlphaFoldDB" id="A0A4R2PBE8"/>
<dbReference type="RefSeq" id="WP_132742942.1">
    <property type="nucleotide sequence ID" value="NZ_SLXK01000001.1"/>
</dbReference>
<dbReference type="InterPro" id="IPR015867">
    <property type="entry name" value="N-reg_PII/ATP_PRibTrfase_C"/>
</dbReference>
<evidence type="ECO:0000256" key="1">
    <source>
        <dbReference type="ARBA" id="ARBA00006964"/>
    </source>
</evidence>
<keyword evidence="7" id="KW-1185">Reference proteome</keyword>
<feature type="binding site" evidence="5">
    <location>
        <position position="107"/>
    </location>
    <ligand>
        <name>a divalent metal cation</name>
        <dbReference type="ChEBI" id="CHEBI:60240"/>
        <label>1</label>
    </ligand>
</feature>
<dbReference type="GO" id="GO:0005737">
    <property type="term" value="C:cytoplasm"/>
    <property type="evidence" value="ECO:0007669"/>
    <property type="project" value="TreeGrafter"/>
</dbReference>
<evidence type="ECO:0000256" key="3">
    <source>
        <dbReference type="ARBA" id="ARBA00022723"/>
    </source>
</evidence>
<dbReference type="Gene3D" id="3.30.70.120">
    <property type="match status" value="1"/>
</dbReference>
<keyword evidence="3 4" id="KW-0479">Metal-binding</keyword>
<dbReference type="InterPro" id="IPR036069">
    <property type="entry name" value="DUF34/NIF3_sf"/>
</dbReference>
<dbReference type="FunFam" id="3.40.1390.30:FF:000001">
    <property type="entry name" value="GTP cyclohydrolase 1 type 2"/>
    <property type="match status" value="1"/>
</dbReference>
<evidence type="ECO:0000256" key="2">
    <source>
        <dbReference type="ARBA" id="ARBA00022112"/>
    </source>
</evidence>
<dbReference type="Gene3D" id="3.40.1390.30">
    <property type="entry name" value="NIF3 (NGG1p interacting factor 3)-like"/>
    <property type="match status" value="1"/>
</dbReference>
<sequence length="373" mass="40609">MSDAIHAQTLIQAFESWVPKTLAFENDKIGCQIGTLNKKVRKVMVTLDVLENVVDEAVEQNVDLIVAHHAVIFRPLKNVRSDQGQGRIVAKCIKHDIAVYVAHTNFDIAAGGMNDLLAKELSLQDIAILKPTYTEPLHKIAVFVPMEAAETVRQALGASGAGAIGNYSHCTFNSEGTGTFLPGEGTNPHIGAKGQLEKVNEVKIETIVPDHLLKTAIKKMVAAHPYEEVAYDIFPMENQGETYGLGRIGKLQQPITLKALALEVKRRFGLDGVRMTGNPDAVIEKVAVSGGDGNSLVPFAKYRGADVLITGDIYYHTAHDAILNDLMLIDAGHYIEKVLKKPVKDFFDKVVQENGSSTEVVISGVNTNPFTFI</sequence>
<evidence type="ECO:0000313" key="7">
    <source>
        <dbReference type="Proteomes" id="UP000295416"/>
    </source>
</evidence>